<protein>
    <submittedName>
        <fullName evidence="1">Uncharacterized protein</fullName>
    </submittedName>
</protein>
<gene>
    <name evidence="1" type="ORF">Ahy_A02g009976</name>
</gene>
<proteinExistence type="predicted"/>
<sequence>MTIILNPMMINHETKFERLTRQVERIDRIVDYDKGDHQSLGVNPKDLGNNPRDMNDNMNLNGNVSYVVRHDQNVDVLDIICVNQRGKRYQVTRIVEDVLNRVVSYIEMGYLSKESDFEFSEVKLDELKKGSPYVCSSLKKVANIDKFNDVRYKSGRKYNFDISKSEQIFDVLFKDKQLILLEDKILLSIKDLKERPYFKFHQATSHSTNNCVRFIDLIQEAIMEGRLKCDDGKKRDEVLGDFEGNVWQVYPGIVIFEKERMKKELAHKEEQVH</sequence>
<evidence type="ECO:0000313" key="1">
    <source>
        <dbReference type="EMBL" id="RYR75322.1"/>
    </source>
</evidence>
<organism evidence="1 2">
    <name type="scientific">Arachis hypogaea</name>
    <name type="common">Peanut</name>
    <dbReference type="NCBI Taxonomy" id="3818"/>
    <lineage>
        <taxon>Eukaryota</taxon>
        <taxon>Viridiplantae</taxon>
        <taxon>Streptophyta</taxon>
        <taxon>Embryophyta</taxon>
        <taxon>Tracheophyta</taxon>
        <taxon>Spermatophyta</taxon>
        <taxon>Magnoliopsida</taxon>
        <taxon>eudicotyledons</taxon>
        <taxon>Gunneridae</taxon>
        <taxon>Pentapetalae</taxon>
        <taxon>rosids</taxon>
        <taxon>fabids</taxon>
        <taxon>Fabales</taxon>
        <taxon>Fabaceae</taxon>
        <taxon>Papilionoideae</taxon>
        <taxon>50 kb inversion clade</taxon>
        <taxon>dalbergioids sensu lato</taxon>
        <taxon>Dalbergieae</taxon>
        <taxon>Pterocarpus clade</taxon>
        <taxon>Arachis</taxon>
    </lineage>
</organism>
<comment type="caution">
    <text evidence="1">The sequence shown here is derived from an EMBL/GenBank/DDBJ whole genome shotgun (WGS) entry which is preliminary data.</text>
</comment>
<accession>A0A445EIZ6</accession>
<dbReference type="EMBL" id="SDMP01000002">
    <property type="protein sequence ID" value="RYR75322.1"/>
    <property type="molecule type" value="Genomic_DNA"/>
</dbReference>
<dbReference type="Proteomes" id="UP000289738">
    <property type="component" value="Chromosome A02"/>
</dbReference>
<evidence type="ECO:0000313" key="2">
    <source>
        <dbReference type="Proteomes" id="UP000289738"/>
    </source>
</evidence>
<dbReference type="AlphaFoldDB" id="A0A445EIZ6"/>
<name>A0A445EIZ6_ARAHY</name>
<keyword evidence="2" id="KW-1185">Reference proteome</keyword>
<reference evidence="1 2" key="1">
    <citation type="submission" date="2019-01" db="EMBL/GenBank/DDBJ databases">
        <title>Sequencing of cultivated peanut Arachis hypogaea provides insights into genome evolution and oil improvement.</title>
        <authorList>
            <person name="Chen X."/>
        </authorList>
    </citation>
    <scope>NUCLEOTIDE SEQUENCE [LARGE SCALE GENOMIC DNA]</scope>
    <source>
        <strain evidence="2">cv. Fuhuasheng</strain>
        <tissue evidence="1">Leaves</tissue>
    </source>
</reference>